<dbReference type="GO" id="GO:0055085">
    <property type="term" value="P:transmembrane transport"/>
    <property type="evidence" value="ECO:0007669"/>
    <property type="project" value="InterPro"/>
</dbReference>
<proteinExistence type="inferred from homology"/>
<keyword evidence="11" id="KW-1185">Reference proteome</keyword>
<dbReference type="AlphaFoldDB" id="A0A9W6P370"/>
<dbReference type="RefSeq" id="WP_285757250.1">
    <property type="nucleotide sequence ID" value="NZ_BSQG01000001.1"/>
</dbReference>
<evidence type="ECO:0000313" key="10">
    <source>
        <dbReference type="EMBL" id="GLU46395.1"/>
    </source>
</evidence>
<organism evidence="10 11">
    <name type="scientific">Nocardiopsis ansamitocini</name>
    <dbReference type="NCBI Taxonomy" id="1670832"/>
    <lineage>
        <taxon>Bacteria</taxon>
        <taxon>Bacillati</taxon>
        <taxon>Actinomycetota</taxon>
        <taxon>Actinomycetes</taxon>
        <taxon>Streptosporangiales</taxon>
        <taxon>Nocardiopsidaceae</taxon>
        <taxon>Nocardiopsis</taxon>
    </lineage>
</organism>
<keyword evidence="5 7" id="KW-1133">Transmembrane helix</keyword>
<dbReference type="CDD" id="cd06261">
    <property type="entry name" value="TM_PBP2"/>
    <property type="match status" value="1"/>
</dbReference>
<feature type="transmembrane region" description="Helical" evidence="7">
    <location>
        <begin position="294"/>
        <end position="315"/>
    </location>
</feature>
<dbReference type="Gene3D" id="1.10.3720.10">
    <property type="entry name" value="MetI-like"/>
    <property type="match status" value="1"/>
</dbReference>
<evidence type="ECO:0000256" key="8">
    <source>
        <dbReference type="SAM" id="SignalP"/>
    </source>
</evidence>
<evidence type="ECO:0000259" key="9">
    <source>
        <dbReference type="PROSITE" id="PS50928"/>
    </source>
</evidence>
<feature type="transmembrane region" description="Helical" evidence="7">
    <location>
        <begin position="103"/>
        <end position="123"/>
    </location>
</feature>
<dbReference type="Pfam" id="PF00528">
    <property type="entry name" value="BPD_transp_1"/>
    <property type="match status" value="1"/>
</dbReference>
<evidence type="ECO:0000256" key="2">
    <source>
        <dbReference type="ARBA" id="ARBA00022448"/>
    </source>
</evidence>
<keyword evidence="4 7" id="KW-0812">Transmembrane</keyword>
<evidence type="ECO:0000256" key="4">
    <source>
        <dbReference type="ARBA" id="ARBA00022692"/>
    </source>
</evidence>
<dbReference type="InterPro" id="IPR000515">
    <property type="entry name" value="MetI-like"/>
</dbReference>
<reference evidence="10" key="1">
    <citation type="submission" date="2023-02" db="EMBL/GenBank/DDBJ databases">
        <title>Nocardiopsis ansamitocini NBRC 112285.</title>
        <authorList>
            <person name="Ichikawa N."/>
            <person name="Sato H."/>
            <person name="Tonouchi N."/>
        </authorList>
    </citation>
    <scope>NUCLEOTIDE SEQUENCE</scope>
    <source>
        <strain evidence="10">NBRC 112285</strain>
    </source>
</reference>
<sequence length="327" mass="34549">MVRFLLRRLVGKALLLVVAASCAHLLAATALDPRGNYEGQRPPPPAETVDALLDEYNLNPDTPLAERYLVWASGVVTGDFGRSWDGSDVTAQLVRRVGVSLRLLALGAALGALGGVLLGALAASRHRGGLDRTSVAVSLLVISTPAVVVAVSLQSAALWVNQVTGSELLRATGEFTPGLNGGPVAQVMDRARHLLLPTLTVALPQIALFSRYQRNLMLDEAGSDYVRTARAKGLTKRAALFRHGLRTALGPAVTYFGYSSALLFASAVFTEKVFGWHGVGEYLLDSVGRGDVHAVAAVCCFGALCVVTAGLLADIGRFLVDPRTRVL</sequence>
<feature type="domain" description="ABC transmembrane type-1" evidence="9">
    <location>
        <begin position="97"/>
        <end position="313"/>
    </location>
</feature>
<comment type="caution">
    <text evidence="10">The sequence shown here is derived from an EMBL/GenBank/DDBJ whole genome shotgun (WGS) entry which is preliminary data.</text>
</comment>
<evidence type="ECO:0000256" key="7">
    <source>
        <dbReference type="RuleBase" id="RU363032"/>
    </source>
</evidence>
<evidence type="ECO:0000256" key="6">
    <source>
        <dbReference type="ARBA" id="ARBA00023136"/>
    </source>
</evidence>
<evidence type="ECO:0000256" key="3">
    <source>
        <dbReference type="ARBA" id="ARBA00022475"/>
    </source>
</evidence>
<feature type="transmembrane region" description="Helical" evidence="7">
    <location>
        <begin position="252"/>
        <end position="274"/>
    </location>
</feature>
<keyword evidence="8" id="KW-0732">Signal</keyword>
<accession>A0A9W6P370</accession>
<comment type="subcellular location">
    <subcellularLocation>
        <location evidence="1 7">Cell membrane</location>
        <topology evidence="1 7">Multi-pass membrane protein</topology>
    </subcellularLocation>
</comment>
<dbReference type="PROSITE" id="PS50928">
    <property type="entry name" value="ABC_TM1"/>
    <property type="match status" value="1"/>
</dbReference>
<dbReference type="EMBL" id="BSQG01000001">
    <property type="protein sequence ID" value="GLU46395.1"/>
    <property type="molecule type" value="Genomic_DNA"/>
</dbReference>
<gene>
    <name evidence="10" type="ORF">Nans01_07460</name>
</gene>
<name>A0A9W6P370_9ACTN</name>
<feature type="signal peptide" evidence="8">
    <location>
        <begin position="1"/>
        <end position="27"/>
    </location>
</feature>
<evidence type="ECO:0000256" key="5">
    <source>
        <dbReference type="ARBA" id="ARBA00022989"/>
    </source>
</evidence>
<dbReference type="Proteomes" id="UP001165092">
    <property type="component" value="Unassembled WGS sequence"/>
</dbReference>
<dbReference type="GO" id="GO:0005886">
    <property type="term" value="C:plasma membrane"/>
    <property type="evidence" value="ECO:0007669"/>
    <property type="project" value="UniProtKB-SubCell"/>
</dbReference>
<dbReference type="SUPFAM" id="SSF161098">
    <property type="entry name" value="MetI-like"/>
    <property type="match status" value="1"/>
</dbReference>
<dbReference type="InterPro" id="IPR035906">
    <property type="entry name" value="MetI-like_sf"/>
</dbReference>
<dbReference type="PANTHER" id="PTHR43163">
    <property type="entry name" value="DIPEPTIDE TRANSPORT SYSTEM PERMEASE PROTEIN DPPB-RELATED"/>
    <property type="match status" value="1"/>
</dbReference>
<feature type="transmembrane region" description="Helical" evidence="7">
    <location>
        <begin position="135"/>
        <end position="160"/>
    </location>
</feature>
<keyword evidence="3" id="KW-1003">Cell membrane</keyword>
<keyword evidence="6 7" id="KW-0472">Membrane</keyword>
<keyword evidence="2 7" id="KW-0813">Transport</keyword>
<protein>
    <submittedName>
        <fullName evidence="10">Peptide ABC transporter permease</fullName>
    </submittedName>
</protein>
<evidence type="ECO:0000256" key="1">
    <source>
        <dbReference type="ARBA" id="ARBA00004651"/>
    </source>
</evidence>
<comment type="similarity">
    <text evidence="7">Belongs to the binding-protein-dependent transport system permease family.</text>
</comment>
<evidence type="ECO:0000313" key="11">
    <source>
        <dbReference type="Proteomes" id="UP001165092"/>
    </source>
</evidence>
<dbReference type="PANTHER" id="PTHR43163:SF6">
    <property type="entry name" value="DIPEPTIDE TRANSPORT SYSTEM PERMEASE PROTEIN DPPB-RELATED"/>
    <property type="match status" value="1"/>
</dbReference>
<feature type="chain" id="PRO_5040960514" evidence="8">
    <location>
        <begin position="28"/>
        <end position="327"/>
    </location>
</feature>